<feature type="transmembrane region" description="Helical" evidence="1">
    <location>
        <begin position="43"/>
        <end position="63"/>
    </location>
</feature>
<evidence type="ECO:0000313" key="2">
    <source>
        <dbReference type="EMBL" id="AZT39710.1"/>
    </source>
</evidence>
<gene>
    <name evidence="3" type="ORF">EL007_24325</name>
    <name evidence="2" type="ORF">ELZ88_24620</name>
</gene>
<dbReference type="RefSeq" id="WP_168445632.1">
    <property type="nucleotide sequence ID" value="NZ_CP034699.1"/>
</dbReference>
<keyword evidence="3" id="KW-0614">Plasmid</keyword>
<feature type="transmembrane region" description="Helical" evidence="1">
    <location>
        <begin position="12"/>
        <end position="31"/>
    </location>
</feature>
<dbReference type="EMBL" id="CP034710">
    <property type="protein sequence ID" value="AZT39710.1"/>
    <property type="molecule type" value="Genomic_DNA"/>
</dbReference>
<keyword evidence="1" id="KW-1133">Transmembrane helix</keyword>
<keyword evidence="1" id="KW-0472">Membrane</keyword>
<sequence>MRVNLSQNKKSWLLLSDIIALICLLTGIGSFSWVLSHPPAEEALLLAMMVFLLYLILFIRDLIQARASAG</sequence>
<protein>
    <submittedName>
        <fullName evidence="3">Uncharacterized protein</fullName>
    </submittedName>
</protein>
<accession>A0A3Q9MXI2</accession>
<dbReference type="EMBL" id="CP034699">
    <property type="protein sequence ID" value="AZT44387.1"/>
    <property type="molecule type" value="Genomic_DNA"/>
</dbReference>
<organism evidence="3">
    <name type="scientific">Salmonella enterica subsp. enterica serovar Karamoja</name>
    <dbReference type="NCBI Taxonomy" id="2500153"/>
    <lineage>
        <taxon>Bacteria</taxon>
        <taxon>Pseudomonadati</taxon>
        <taxon>Pseudomonadota</taxon>
        <taxon>Gammaproteobacteria</taxon>
        <taxon>Enterobacterales</taxon>
        <taxon>Enterobacteriaceae</taxon>
        <taxon>Salmonella</taxon>
    </lineage>
</organism>
<name>A0A3Q9MXI2_SALET</name>
<geneLocation type="plasmid" evidence="2">
    <name>pRSE21</name>
</geneLocation>
<proteinExistence type="predicted"/>
<dbReference type="AlphaFoldDB" id="A0A3Q9MXI2"/>
<geneLocation type="plasmid" evidence="3">
    <name>pRSE40</name>
</geneLocation>
<reference evidence="3" key="1">
    <citation type="submission" date="2018-12" db="EMBL/GenBank/DDBJ databases">
        <title>Complete genome sequences of twenty non-typhoidal Salmonella isolates from Rwanda.</title>
        <authorList>
            <person name="Byukusenge M."/>
            <person name="Li L."/>
            <person name="Subhashinie K."/>
            <person name="Nzayirambaho M."/>
            <person name="Kuchipudi S.V."/>
            <person name="Jayarao B.M."/>
        </authorList>
    </citation>
    <scope>NUCLEOTIDE SEQUENCE</scope>
    <source>
        <strain evidence="2">RSE21</strain>
        <strain evidence="3">RSE40</strain>
        <plasmid evidence="2">pRSE21</plasmid>
        <plasmid evidence="3">pRSE40</plasmid>
    </source>
</reference>
<keyword evidence="1" id="KW-0812">Transmembrane</keyword>
<evidence type="ECO:0000256" key="1">
    <source>
        <dbReference type="SAM" id="Phobius"/>
    </source>
</evidence>
<evidence type="ECO:0000313" key="3">
    <source>
        <dbReference type="EMBL" id="AZT44387.1"/>
    </source>
</evidence>